<keyword evidence="4" id="KW-1185">Reference proteome</keyword>
<dbReference type="Gene3D" id="2.40.50.90">
    <property type="match status" value="1"/>
</dbReference>
<dbReference type="SMART" id="SM00318">
    <property type="entry name" value="SNc"/>
    <property type="match status" value="1"/>
</dbReference>
<gene>
    <name evidence="3" type="ORF">DC366_17780</name>
</gene>
<name>A0A2T7G2S2_9RHOB</name>
<dbReference type="OrthoDB" id="9792155at2"/>
<keyword evidence="1" id="KW-0732">Signal</keyword>
<dbReference type="AlphaFoldDB" id="A0A2T7G2S2"/>
<dbReference type="SUPFAM" id="SSF50199">
    <property type="entry name" value="Staphylococcal nuclease"/>
    <property type="match status" value="1"/>
</dbReference>
<proteinExistence type="predicted"/>
<dbReference type="EMBL" id="QCYH01000019">
    <property type="protein sequence ID" value="PVA08717.1"/>
    <property type="molecule type" value="Genomic_DNA"/>
</dbReference>
<feature type="chain" id="PRO_5015469244" evidence="1">
    <location>
        <begin position="27"/>
        <end position="142"/>
    </location>
</feature>
<dbReference type="PROSITE" id="PS50830">
    <property type="entry name" value="TNASE_3"/>
    <property type="match status" value="1"/>
</dbReference>
<evidence type="ECO:0000256" key="1">
    <source>
        <dbReference type="SAM" id="SignalP"/>
    </source>
</evidence>
<feature type="signal peptide" evidence="1">
    <location>
        <begin position="1"/>
        <end position="26"/>
    </location>
</feature>
<feature type="domain" description="TNase-like" evidence="2">
    <location>
        <begin position="36"/>
        <end position="129"/>
    </location>
</feature>
<protein>
    <submittedName>
        <fullName evidence="3">Nuclease</fullName>
    </submittedName>
</protein>
<dbReference type="InterPro" id="IPR035437">
    <property type="entry name" value="SNase_OB-fold_sf"/>
</dbReference>
<organism evidence="3 4">
    <name type="scientific">Pelagivirga sediminicola</name>
    <dbReference type="NCBI Taxonomy" id="2170575"/>
    <lineage>
        <taxon>Bacteria</taxon>
        <taxon>Pseudomonadati</taxon>
        <taxon>Pseudomonadota</taxon>
        <taxon>Alphaproteobacteria</taxon>
        <taxon>Rhodobacterales</taxon>
        <taxon>Paracoccaceae</taxon>
        <taxon>Pelagivirga</taxon>
    </lineage>
</organism>
<reference evidence="3 4" key="1">
    <citation type="submission" date="2018-04" db="EMBL/GenBank/DDBJ databases">
        <title>Pelagivirga bohaiensis gen. nov., sp. nov., a bacterium isolated from the Bohai Sea.</title>
        <authorList>
            <person name="Ji X."/>
        </authorList>
    </citation>
    <scope>NUCLEOTIDE SEQUENCE [LARGE SCALE GENOMIC DNA]</scope>
    <source>
        <strain evidence="3 4">BH-SD19</strain>
    </source>
</reference>
<evidence type="ECO:0000259" key="2">
    <source>
        <dbReference type="PROSITE" id="PS50830"/>
    </source>
</evidence>
<evidence type="ECO:0000313" key="3">
    <source>
        <dbReference type="EMBL" id="PVA08717.1"/>
    </source>
</evidence>
<dbReference type="Proteomes" id="UP000244446">
    <property type="component" value="Unassembled WGS sequence"/>
</dbReference>
<sequence length="142" mass="15907">MIPRMIIGKALALVLAVVLAFPAATSAEEIGWHECSRYERRVTCVVDGDTFWYQGTKIRLLDIDAPEIEGRCANERRLAQAATVELIRLLNTGLVRIAYDGRDRYDRHLARLWVLEGEVGPVMIAAGLAEPFGRRGLSPWCQ</sequence>
<comment type="caution">
    <text evidence="3">The sequence shown here is derived from an EMBL/GenBank/DDBJ whole genome shotgun (WGS) entry which is preliminary data.</text>
</comment>
<accession>A0A2T7G2S2</accession>
<evidence type="ECO:0000313" key="4">
    <source>
        <dbReference type="Proteomes" id="UP000244446"/>
    </source>
</evidence>
<dbReference type="Pfam" id="PF00565">
    <property type="entry name" value="SNase"/>
    <property type="match status" value="1"/>
</dbReference>
<dbReference type="InterPro" id="IPR016071">
    <property type="entry name" value="Staphylococal_nuclease_OB-fold"/>
</dbReference>